<dbReference type="AlphaFoldDB" id="A0AA44NH29"/>
<accession>A0AA44NH29</accession>
<evidence type="ECO:0000313" key="2">
    <source>
        <dbReference type="Proteomes" id="UP000215827"/>
    </source>
</evidence>
<gene>
    <name evidence="1" type="ORF">B9P89_24700</name>
</gene>
<evidence type="ECO:0008006" key="3">
    <source>
        <dbReference type="Google" id="ProtNLM"/>
    </source>
</evidence>
<reference evidence="1 2" key="1">
    <citation type="submission" date="2017-04" db="EMBL/GenBank/DDBJ databases">
        <title>Emergence of KPC-2-producing Citrobacter isolates from sediments of a Chinese river.</title>
        <authorList>
            <person name="Zheng B."/>
        </authorList>
    </citation>
    <scope>NUCLEOTIDE SEQUENCE [LARGE SCALE GENOMIC DNA]</scope>
    <source>
        <strain evidence="1 2">C191</strain>
    </source>
</reference>
<organism evidence="1 2">
    <name type="scientific">Citrobacter freundii</name>
    <dbReference type="NCBI Taxonomy" id="546"/>
    <lineage>
        <taxon>Bacteria</taxon>
        <taxon>Pseudomonadati</taxon>
        <taxon>Pseudomonadota</taxon>
        <taxon>Gammaproteobacteria</taxon>
        <taxon>Enterobacterales</taxon>
        <taxon>Enterobacteriaceae</taxon>
        <taxon>Citrobacter</taxon>
        <taxon>Citrobacter freundii complex</taxon>
    </lineage>
</organism>
<sequence>MTNKTKELVAAGHALAKELHCAESAALVRELATQLDVQRARADVLADADKQNTELKDENEYIRNRFKELDRMFGKNLLVMQAAVIDWRTTGDAKNGMAWIFNTLLGPGELPNEDEKDAQAYFDREYAPLYKELMDLHQWFRERHKRIESKGAVIQEAAQ</sequence>
<evidence type="ECO:0000313" key="1">
    <source>
        <dbReference type="EMBL" id="OYQ96405.1"/>
    </source>
</evidence>
<protein>
    <recommendedName>
        <fullName evidence="3">Ead/Ea22-like family protein</fullName>
    </recommendedName>
</protein>
<dbReference type="EMBL" id="NEFA01000045">
    <property type="protein sequence ID" value="OYQ96405.1"/>
    <property type="molecule type" value="Genomic_DNA"/>
</dbReference>
<name>A0AA44NH29_CITFR</name>
<dbReference type="Proteomes" id="UP000215827">
    <property type="component" value="Unassembled WGS sequence"/>
</dbReference>
<comment type="caution">
    <text evidence="1">The sequence shown here is derived from an EMBL/GenBank/DDBJ whole genome shotgun (WGS) entry which is preliminary data.</text>
</comment>
<proteinExistence type="predicted"/>